<dbReference type="Gene3D" id="3.40.50.300">
    <property type="entry name" value="P-loop containing nucleotide triphosphate hydrolases"/>
    <property type="match status" value="2"/>
</dbReference>
<dbReference type="AlphaFoldDB" id="A0A383RB36"/>
<evidence type="ECO:0000256" key="3">
    <source>
        <dbReference type="ARBA" id="ARBA00022448"/>
    </source>
</evidence>
<feature type="domain" description="ABC transporter" evidence="9">
    <location>
        <begin position="289"/>
        <end position="526"/>
    </location>
</feature>
<dbReference type="CDD" id="cd03225">
    <property type="entry name" value="ABC_cobalt_CbiO_domain1"/>
    <property type="match status" value="2"/>
</dbReference>
<keyword evidence="7" id="KW-1278">Translocase</keyword>
<dbReference type="SMART" id="SM00382">
    <property type="entry name" value="AAA"/>
    <property type="match status" value="2"/>
</dbReference>
<evidence type="ECO:0000256" key="7">
    <source>
        <dbReference type="ARBA" id="ARBA00022967"/>
    </source>
</evidence>
<dbReference type="GO" id="GO:0016887">
    <property type="term" value="F:ATP hydrolysis activity"/>
    <property type="evidence" value="ECO:0007669"/>
    <property type="project" value="InterPro"/>
</dbReference>
<keyword evidence="5" id="KW-0547">Nucleotide-binding</keyword>
<dbReference type="SUPFAM" id="SSF52540">
    <property type="entry name" value="P-loop containing nucleoside triphosphate hydrolases"/>
    <property type="match status" value="2"/>
</dbReference>
<comment type="similarity">
    <text evidence="2">Belongs to the ABC transporter superfamily.</text>
</comment>
<accession>A0A383RB36</accession>
<name>A0A383RB36_PAEAL</name>
<organism evidence="10 11">
    <name type="scientific">Paenibacillus alvei</name>
    <name type="common">Bacillus alvei</name>
    <dbReference type="NCBI Taxonomy" id="44250"/>
    <lineage>
        <taxon>Bacteria</taxon>
        <taxon>Bacillati</taxon>
        <taxon>Bacillota</taxon>
        <taxon>Bacilli</taxon>
        <taxon>Bacillales</taxon>
        <taxon>Paenibacillaceae</taxon>
        <taxon>Paenibacillus</taxon>
    </lineage>
</organism>
<dbReference type="GO" id="GO:0005524">
    <property type="term" value="F:ATP binding"/>
    <property type="evidence" value="ECO:0007669"/>
    <property type="project" value="UniProtKB-KW"/>
</dbReference>
<dbReference type="InterPro" id="IPR027417">
    <property type="entry name" value="P-loop_NTPase"/>
</dbReference>
<keyword evidence="4" id="KW-1003">Cell membrane</keyword>
<evidence type="ECO:0000256" key="8">
    <source>
        <dbReference type="ARBA" id="ARBA00023136"/>
    </source>
</evidence>
<dbReference type="InterPro" id="IPR003593">
    <property type="entry name" value="AAA+_ATPase"/>
</dbReference>
<dbReference type="GO" id="GO:0043190">
    <property type="term" value="C:ATP-binding cassette (ABC) transporter complex"/>
    <property type="evidence" value="ECO:0007669"/>
    <property type="project" value="TreeGrafter"/>
</dbReference>
<evidence type="ECO:0000256" key="1">
    <source>
        <dbReference type="ARBA" id="ARBA00004202"/>
    </source>
</evidence>
<dbReference type="InterPro" id="IPR050095">
    <property type="entry name" value="ECF_ABC_transporter_ATP-bd"/>
</dbReference>
<evidence type="ECO:0000313" key="11">
    <source>
        <dbReference type="Proteomes" id="UP000304148"/>
    </source>
</evidence>
<dbReference type="EMBL" id="LS992241">
    <property type="protein sequence ID" value="SYX83509.1"/>
    <property type="molecule type" value="Genomic_DNA"/>
</dbReference>
<gene>
    <name evidence="10" type="ORF">PBLR_11931</name>
</gene>
<sequence>MQQESHANSSAFVDRLRLTFPGEDSLLFKDLSFHISTGEKVLLLGPSGCGKSTLLQVLSGIMPRSIEVPMKYDQIKLPSSWGFVFQDPDSQFCMPYVDEELAFVLENLSIPRDQMPAYMTGILERVGLQFNNLHTEIHTLSQGMKQRLALASVLLLEPEVLFLDEPTALLDPEGTKQVWDTVKQAADSSTILIVEHKIDHVIDIINRVVLFDSTGQIIADDEPKNVFLHHKDKLIEYGIWYPGVWQDYIHSEAYQAISQQRTANGYQQPHCKQNGGRTYARLQAVQPLLSLRDFSGYYEEIRRISVPSVDIYPGEWITIIGENGAGKSTLLLSLMQILRTSGMYLIEGQEPPAQARKRWFPRFRNTGKQPPAELAFVFQNPEMQFLTDSIYHELACEPRQNNWDESDIAHRVEQVLESFDLNIGQDRHPYHLSLGQKRRLSVATAMMCKRPILLLDEPTFGQDAKNTFAILEKLNRLRTEGTAIVMVTHDMNIVDRFADRIWHVEKGQLIEVEVSPPGQTMREVQMK</sequence>
<reference evidence="11" key="1">
    <citation type="submission" date="2018-08" db="EMBL/GenBank/DDBJ databases">
        <authorList>
            <person name="Chevrot R."/>
        </authorList>
    </citation>
    <scope>NUCLEOTIDE SEQUENCE [LARGE SCALE GENOMIC DNA]</scope>
</reference>
<feature type="domain" description="ABC transporter" evidence="9">
    <location>
        <begin position="13"/>
        <end position="239"/>
    </location>
</feature>
<evidence type="ECO:0000256" key="5">
    <source>
        <dbReference type="ARBA" id="ARBA00022741"/>
    </source>
</evidence>
<evidence type="ECO:0000256" key="6">
    <source>
        <dbReference type="ARBA" id="ARBA00022840"/>
    </source>
</evidence>
<comment type="subcellular location">
    <subcellularLocation>
        <location evidence="1">Cell membrane</location>
        <topology evidence="1">Peripheral membrane protein</topology>
    </subcellularLocation>
</comment>
<dbReference type="PANTHER" id="PTHR43553">
    <property type="entry name" value="HEAVY METAL TRANSPORTER"/>
    <property type="match status" value="1"/>
</dbReference>
<dbReference type="PROSITE" id="PS00211">
    <property type="entry name" value="ABC_TRANSPORTER_1"/>
    <property type="match status" value="2"/>
</dbReference>
<protein>
    <submittedName>
        <fullName evidence="10">ABC transporter</fullName>
    </submittedName>
</protein>
<dbReference type="Pfam" id="PF00005">
    <property type="entry name" value="ABC_tran"/>
    <property type="match status" value="2"/>
</dbReference>
<dbReference type="InterPro" id="IPR003439">
    <property type="entry name" value="ABC_transporter-like_ATP-bd"/>
</dbReference>
<dbReference type="RefSeq" id="WP_138185583.1">
    <property type="nucleotide sequence ID" value="NZ_LS992241.1"/>
</dbReference>
<dbReference type="PROSITE" id="PS50893">
    <property type="entry name" value="ABC_TRANSPORTER_2"/>
    <property type="match status" value="2"/>
</dbReference>
<proteinExistence type="inferred from homology"/>
<keyword evidence="8" id="KW-0472">Membrane</keyword>
<dbReference type="GO" id="GO:0042626">
    <property type="term" value="F:ATPase-coupled transmembrane transporter activity"/>
    <property type="evidence" value="ECO:0007669"/>
    <property type="project" value="TreeGrafter"/>
</dbReference>
<keyword evidence="6" id="KW-0067">ATP-binding</keyword>
<keyword evidence="3" id="KW-0813">Transport</keyword>
<evidence type="ECO:0000256" key="4">
    <source>
        <dbReference type="ARBA" id="ARBA00022475"/>
    </source>
</evidence>
<evidence type="ECO:0000256" key="2">
    <source>
        <dbReference type="ARBA" id="ARBA00005417"/>
    </source>
</evidence>
<dbReference type="Proteomes" id="UP000304148">
    <property type="component" value="Chromosome"/>
</dbReference>
<evidence type="ECO:0000259" key="9">
    <source>
        <dbReference type="PROSITE" id="PS50893"/>
    </source>
</evidence>
<dbReference type="InterPro" id="IPR017871">
    <property type="entry name" value="ABC_transporter-like_CS"/>
</dbReference>
<evidence type="ECO:0000313" key="10">
    <source>
        <dbReference type="EMBL" id="SYX83509.1"/>
    </source>
</evidence>
<dbReference type="InterPro" id="IPR015856">
    <property type="entry name" value="ABC_transpr_CbiO/EcfA_su"/>
</dbReference>